<feature type="region of interest" description="Disordered" evidence="12">
    <location>
        <begin position="811"/>
        <end position="837"/>
    </location>
</feature>
<dbReference type="GO" id="GO:0030145">
    <property type="term" value="F:manganese ion binding"/>
    <property type="evidence" value="ECO:0007669"/>
    <property type="project" value="InterPro"/>
</dbReference>
<accession>A0A8J6CI43</accession>
<feature type="binding site" evidence="11">
    <location>
        <position position="71"/>
    </location>
    <ligand>
        <name>Mn(2+)</name>
        <dbReference type="ChEBI" id="CHEBI:29035"/>
    </ligand>
</feature>
<feature type="binding site" evidence="11">
    <location>
        <position position="78"/>
    </location>
    <ligand>
        <name>Mn(2+)</name>
        <dbReference type="ChEBI" id="CHEBI:29035"/>
    </ligand>
</feature>
<dbReference type="SUPFAM" id="SSF51182">
    <property type="entry name" value="RmlC-like cupins"/>
    <property type="match status" value="1"/>
</dbReference>
<keyword evidence="6" id="KW-0732">Signal</keyword>
<dbReference type="PROSITE" id="PS00725">
    <property type="entry name" value="GERMIN"/>
    <property type="match status" value="1"/>
</dbReference>
<keyword evidence="15" id="KW-1185">Reference proteome</keyword>
<evidence type="ECO:0000313" key="14">
    <source>
        <dbReference type="EMBL" id="KAG8475927.1"/>
    </source>
</evidence>
<evidence type="ECO:0000256" key="9">
    <source>
        <dbReference type="ARBA" id="ARBA00023211"/>
    </source>
</evidence>
<evidence type="ECO:0000256" key="11">
    <source>
        <dbReference type="PIRSR" id="PIRSR601929-2"/>
    </source>
</evidence>
<dbReference type="PANTHER" id="PTHR38390">
    <property type="entry name" value="OS01G0103900 PROTEIN"/>
    <property type="match status" value="1"/>
</dbReference>
<evidence type="ECO:0000256" key="5">
    <source>
        <dbReference type="ARBA" id="ARBA00022723"/>
    </source>
</evidence>
<dbReference type="SMART" id="SM00835">
    <property type="entry name" value="Cupin_1"/>
    <property type="match status" value="1"/>
</dbReference>
<feature type="domain" description="Cupin type-1" evidence="13">
    <location>
        <begin position="23"/>
        <end position="156"/>
    </location>
</feature>
<dbReference type="GO" id="GO:0010497">
    <property type="term" value="P:plasmodesmata-mediated intercellular transport"/>
    <property type="evidence" value="ECO:0007669"/>
    <property type="project" value="UniProtKB-ARBA"/>
</dbReference>
<evidence type="ECO:0000256" key="10">
    <source>
        <dbReference type="PIRSR" id="PIRSR601929-1"/>
    </source>
</evidence>
<feature type="binding site" evidence="10">
    <location>
        <position position="73"/>
    </location>
    <ligand>
        <name>oxalate</name>
        <dbReference type="ChEBI" id="CHEBI:30623"/>
    </ligand>
</feature>
<feature type="binding site" evidence="11">
    <location>
        <position position="73"/>
    </location>
    <ligand>
        <name>Mn(2+)</name>
        <dbReference type="ChEBI" id="CHEBI:29035"/>
    </ligand>
</feature>
<proteinExistence type="inferred from homology"/>
<organism evidence="14 15">
    <name type="scientific">Gossypium anomalum</name>
    <dbReference type="NCBI Taxonomy" id="47600"/>
    <lineage>
        <taxon>Eukaryota</taxon>
        <taxon>Viridiplantae</taxon>
        <taxon>Streptophyta</taxon>
        <taxon>Embryophyta</taxon>
        <taxon>Tracheophyta</taxon>
        <taxon>Spermatophyta</taxon>
        <taxon>Magnoliopsida</taxon>
        <taxon>eudicotyledons</taxon>
        <taxon>Gunneridae</taxon>
        <taxon>Pentapetalae</taxon>
        <taxon>rosids</taxon>
        <taxon>malvids</taxon>
        <taxon>Malvales</taxon>
        <taxon>Malvaceae</taxon>
        <taxon>Malvoideae</taxon>
        <taxon>Gossypium</taxon>
    </lineage>
</organism>
<evidence type="ECO:0000256" key="7">
    <source>
        <dbReference type="ARBA" id="ARBA00023157"/>
    </source>
</evidence>
<evidence type="ECO:0000256" key="1">
    <source>
        <dbReference type="ARBA" id="ARBA00004271"/>
    </source>
</evidence>
<dbReference type="Gene3D" id="2.60.120.10">
    <property type="entry name" value="Jelly Rolls"/>
    <property type="match status" value="1"/>
</dbReference>
<feature type="binding site" evidence="10">
    <location>
        <position position="78"/>
    </location>
    <ligand>
        <name>oxalate</name>
        <dbReference type="ChEBI" id="CHEBI:30623"/>
    </ligand>
</feature>
<dbReference type="Pfam" id="PF00190">
    <property type="entry name" value="Cupin_1"/>
    <property type="match status" value="1"/>
</dbReference>
<dbReference type="CDD" id="cd02241">
    <property type="entry name" value="cupin_OxOx"/>
    <property type="match status" value="1"/>
</dbReference>
<comment type="subcellular location">
    <subcellularLocation>
        <location evidence="1">Secreted</location>
        <location evidence="1">Extracellular space</location>
        <location evidence="1">Apoplast</location>
    </subcellularLocation>
</comment>
<dbReference type="InterPro" id="IPR006045">
    <property type="entry name" value="Cupin_1"/>
</dbReference>
<keyword evidence="9 10" id="KW-0464">Manganese</keyword>
<keyword evidence="8" id="KW-0325">Glycoprotein</keyword>
<reference evidence="14 15" key="1">
    <citation type="journal article" date="2021" name="bioRxiv">
        <title>The Gossypium anomalum genome as a resource for cotton improvement and evolutionary analysis of hybrid incompatibility.</title>
        <authorList>
            <person name="Grover C.E."/>
            <person name="Yuan D."/>
            <person name="Arick M.A."/>
            <person name="Miller E.R."/>
            <person name="Hu G."/>
            <person name="Peterson D.G."/>
            <person name="Wendel J.F."/>
            <person name="Udall J.A."/>
        </authorList>
    </citation>
    <scope>NUCLEOTIDE SEQUENCE [LARGE SCALE GENOMIC DNA]</scope>
    <source>
        <strain evidence="14">JFW-Udall</strain>
        <tissue evidence="14">Leaf</tissue>
    </source>
</reference>
<dbReference type="InterPro" id="IPR011051">
    <property type="entry name" value="RmlC_Cupin_sf"/>
</dbReference>
<dbReference type="EMBL" id="JAHUZN010000012">
    <property type="protein sequence ID" value="KAG8475927.1"/>
    <property type="molecule type" value="Genomic_DNA"/>
</dbReference>
<dbReference type="GO" id="GO:2000280">
    <property type="term" value="P:regulation of root development"/>
    <property type="evidence" value="ECO:0007669"/>
    <property type="project" value="UniProtKB-ARBA"/>
</dbReference>
<evidence type="ECO:0000256" key="4">
    <source>
        <dbReference type="ARBA" id="ARBA00022525"/>
    </source>
</evidence>
<keyword evidence="3" id="KW-0052">Apoplast</keyword>
<dbReference type="GO" id="GO:0048046">
    <property type="term" value="C:apoplast"/>
    <property type="evidence" value="ECO:0007669"/>
    <property type="project" value="UniProtKB-SubCell"/>
</dbReference>
<feature type="binding site" evidence="11">
    <location>
        <position position="117"/>
    </location>
    <ligand>
        <name>Mn(2+)</name>
        <dbReference type="ChEBI" id="CHEBI:29035"/>
    </ligand>
</feature>
<dbReference type="InterPro" id="IPR001929">
    <property type="entry name" value="Germin"/>
</dbReference>
<gene>
    <name evidence="14" type="ORF">CXB51_032956</name>
</gene>
<dbReference type="PANTHER" id="PTHR38390:SF2">
    <property type="entry name" value="OS01G0103900 PROTEIN"/>
    <property type="match status" value="1"/>
</dbReference>
<evidence type="ECO:0000259" key="13">
    <source>
        <dbReference type="SMART" id="SM00835"/>
    </source>
</evidence>
<feature type="compositionally biased region" description="Polar residues" evidence="12">
    <location>
        <begin position="811"/>
        <end position="825"/>
    </location>
</feature>
<dbReference type="InterPro" id="IPR019780">
    <property type="entry name" value="Germin_Mn-BS"/>
</dbReference>
<evidence type="ECO:0000313" key="15">
    <source>
        <dbReference type="Proteomes" id="UP000701853"/>
    </source>
</evidence>
<evidence type="ECO:0000256" key="2">
    <source>
        <dbReference type="ARBA" id="ARBA00007456"/>
    </source>
</evidence>
<keyword evidence="4" id="KW-0964">Secreted</keyword>
<dbReference type="OrthoDB" id="1906673at2759"/>
<keyword evidence="7" id="KW-1015">Disulfide bond</keyword>
<sequence length="837" mass="92976">MVFINGFPCKNPSSISSADFTTSNLKHAGDTDNFLHSSVNIVTAADFPGLNTLGLSIARTDLDLDGMVMPHSHPRASELFFVRKGIVLAGFIDTNNTLFESLINEGDVFLFPRGLLHFCMNAGYEPAIAFSVMNSQNPGVVSIGGAVFETDKLLIDKIIRRLISVRGTNMANFSKIHIQTKAEEKSMVLICFLLDLRSLSPPLLRDIKQSLLQMANFYTISSNWRNKLDSLRDRIGLCYVIKNRISSSDELKVAYGPRGDYSLRDFHHAVNSLPTDSFSPVINESGSISCYDMKLASVLSDQVLYSWGGRDIVRKVIVLSSCLPETIDSALKETLTDAADKCVSVEFILLEQRSNHLSDIRANISTFSRCISDLDNCSFQCCLPEVKVFHGLVKRWLQDLRDDMEEPLQAHFIFNSSVKQISCNLSASVNHIIDGFNPCKTCRCHGVPLGNSEKTRIERPSCQVSGHELGAFDVIQNSVKVGENAILFMPSFQSSMKLQRASSPVNFNIIDRTNLGSLSEGLIFGNPYFVTPSASPEIEAASDEMDQLELNAQVFKGLCSALHSMDQGLICSSNCNVETMREATFNCYYILQPSDNGPMLLRRLAGSEEVLPFSDVNRFVAHSVPKKIKISIQSSLSKLESRDYNPVLYDRGFHQKLNLLVKESLQFGCVAPKRNDATCEPNPTNPDSTEVNARPISSVGVMVVYDEMSQLDQTAEERKKPTSIAEEWERLVANEIPVKYSPTKPKSGQSVILLSSLDNSKQLDINTTRILERLELPRQLKSKQGSPGNNSSRILDVANMSMKKPLIPFQPNQAADQGVTSSQLIRPSFQRLKRKHK</sequence>
<evidence type="ECO:0000256" key="6">
    <source>
        <dbReference type="ARBA" id="ARBA00022729"/>
    </source>
</evidence>
<evidence type="ECO:0000256" key="8">
    <source>
        <dbReference type="ARBA" id="ARBA00023180"/>
    </source>
</evidence>
<dbReference type="Proteomes" id="UP000701853">
    <property type="component" value="Chromosome 12"/>
</dbReference>
<dbReference type="GO" id="GO:0009506">
    <property type="term" value="C:plasmodesma"/>
    <property type="evidence" value="ECO:0007669"/>
    <property type="project" value="UniProtKB-ARBA"/>
</dbReference>
<name>A0A8J6CI43_9ROSI</name>
<dbReference type="FunFam" id="2.60.120.10:FF:000025">
    <property type="entry name" value="germin-like protein subfamily 2 member 1"/>
    <property type="match status" value="1"/>
</dbReference>
<comment type="caution">
    <text evidence="14">The sequence shown here is derived from an EMBL/GenBank/DDBJ whole genome shotgun (WGS) entry which is preliminary data.</text>
</comment>
<dbReference type="PRINTS" id="PR00325">
    <property type="entry name" value="GERMIN"/>
</dbReference>
<comment type="similarity">
    <text evidence="2">Belongs to the germin family.</text>
</comment>
<dbReference type="AlphaFoldDB" id="A0A8J6CI43"/>
<dbReference type="InterPro" id="IPR014710">
    <property type="entry name" value="RmlC-like_jellyroll"/>
</dbReference>
<protein>
    <recommendedName>
        <fullName evidence="13">Cupin type-1 domain-containing protein</fullName>
    </recommendedName>
</protein>
<evidence type="ECO:0000256" key="3">
    <source>
        <dbReference type="ARBA" id="ARBA00022523"/>
    </source>
</evidence>
<evidence type="ECO:0000256" key="12">
    <source>
        <dbReference type="SAM" id="MobiDB-lite"/>
    </source>
</evidence>
<keyword evidence="5 10" id="KW-0479">Metal-binding</keyword>